<comment type="subcellular location">
    <subcellularLocation>
        <location evidence="1">Cell membrane</location>
    </subcellularLocation>
</comment>
<feature type="compositionally biased region" description="Pro residues" evidence="18">
    <location>
        <begin position="805"/>
        <end position="815"/>
    </location>
</feature>
<evidence type="ECO:0000256" key="18">
    <source>
        <dbReference type="SAM" id="MobiDB-lite"/>
    </source>
</evidence>
<name>A0ABS1JWA3_9BURK</name>
<feature type="region of interest" description="Disordered" evidence="18">
    <location>
        <begin position="759"/>
        <end position="1048"/>
    </location>
</feature>
<dbReference type="Pfam" id="PF00912">
    <property type="entry name" value="Transgly"/>
    <property type="match status" value="1"/>
</dbReference>
<evidence type="ECO:0000256" key="17">
    <source>
        <dbReference type="ARBA" id="ARBA00049902"/>
    </source>
</evidence>
<dbReference type="EMBL" id="JAEQND010000019">
    <property type="protein sequence ID" value="MBL0428553.1"/>
    <property type="molecule type" value="Genomic_DNA"/>
</dbReference>
<evidence type="ECO:0000256" key="9">
    <source>
        <dbReference type="ARBA" id="ARBA00022679"/>
    </source>
</evidence>
<protein>
    <submittedName>
        <fullName evidence="22">Transglycosylase domain-containing protein</fullName>
    </submittedName>
</protein>
<feature type="domain" description="Glycosyl transferase family 51" evidence="21">
    <location>
        <begin position="71"/>
        <end position="246"/>
    </location>
</feature>
<feature type="compositionally biased region" description="Pro residues" evidence="18">
    <location>
        <begin position="763"/>
        <end position="786"/>
    </location>
</feature>
<dbReference type="InterPro" id="IPR036950">
    <property type="entry name" value="PBP_transglycosylase"/>
</dbReference>
<evidence type="ECO:0000256" key="6">
    <source>
        <dbReference type="ARBA" id="ARBA00022645"/>
    </source>
</evidence>
<accession>A0ABS1JWA3</accession>
<keyword evidence="7" id="KW-0645">Protease</keyword>
<evidence type="ECO:0000256" key="1">
    <source>
        <dbReference type="ARBA" id="ARBA00004236"/>
    </source>
</evidence>
<dbReference type="InterPro" id="IPR001460">
    <property type="entry name" value="PCN-bd_Tpept"/>
</dbReference>
<feature type="compositionally biased region" description="Low complexity" evidence="18">
    <location>
        <begin position="969"/>
        <end position="1034"/>
    </location>
</feature>
<feature type="transmembrane region" description="Helical" evidence="19">
    <location>
        <begin position="27"/>
        <end position="48"/>
    </location>
</feature>
<dbReference type="InterPro" id="IPR023346">
    <property type="entry name" value="Lysozyme-like_dom_sf"/>
</dbReference>
<keyword evidence="19" id="KW-1133">Transmembrane helix</keyword>
<evidence type="ECO:0000256" key="5">
    <source>
        <dbReference type="ARBA" id="ARBA00022475"/>
    </source>
</evidence>
<evidence type="ECO:0000256" key="16">
    <source>
        <dbReference type="ARBA" id="ARBA00034000"/>
    </source>
</evidence>
<dbReference type="Gene3D" id="1.10.3810.10">
    <property type="entry name" value="Biosynthetic peptidoglycan transglycosylase-like"/>
    <property type="match status" value="1"/>
</dbReference>
<evidence type="ECO:0000256" key="10">
    <source>
        <dbReference type="ARBA" id="ARBA00022801"/>
    </source>
</evidence>
<dbReference type="Proteomes" id="UP000622707">
    <property type="component" value="Unassembled WGS sequence"/>
</dbReference>
<evidence type="ECO:0000256" key="11">
    <source>
        <dbReference type="ARBA" id="ARBA00022960"/>
    </source>
</evidence>
<comment type="caution">
    <text evidence="22">The sequence shown here is derived from an EMBL/GenBank/DDBJ whole genome shotgun (WGS) entry which is preliminary data.</text>
</comment>
<organism evidence="22 23">
    <name type="scientific">Ramlibacter alkalitolerans</name>
    <dbReference type="NCBI Taxonomy" id="2039631"/>
    <lineage>
        <taxon>Bacteria</taxon>
        <taxon>Pseudomonadati</taxon>
        <taxon>Pseudomonadota</taxon>
        <taxon>Betaproteobacteria</taxon>
        <taxon>Burkholderiales</taxon>
        <taxon>Comamonadaceae</taxon>
        <taxon>Ramlibacter</taxon>
    </lineage>
</organism>
<evidence type="ECO:0000313" key="23">
    <source>
        <dbReference type="Proteomes" id="UP000622707"/>
    </source>
</evidence>
<feature type="compositionally biased region" description="Low complexity" evidence="18">
    <location>
        <begin position="861"/>
        <end position="892"/>
    </location>
</feature>
<keyword evidence="10" id="KW-0378">Hydrolase</keyword>
<evidence type="ECO:0000256" key="4">
    <source>
        <dbReference type="ARBA" id="ARBA00007739"/>
    </source>
</evidence>
<comment type="catalytic activity">
    <reaction evidence="17">
        <text>[GlcNAc-(1-&gt;4)-Mur2Ac(oyl-L-Ala-gamma-D-Glu-L-Lys-D-Ala-D-Ala)](n)-di-trans,octa-cis-undecaprenyl diphosphate + beta-D-GlcNAc-(1-&gt;4)-Mur2Ac(oyl-L-Ala-gamma-D-Glu-L-Lys-D-Ala-D-Ala)-di-trans,octa-cis-undecaprenyl diphosphate = [GlcNAc-(1-&gt;4)-Mur2Ac(oyl-L-Ala-gamma-D-Glu-L-Lys-D-Ala-D-Ala)](n+1)-di-trans,octa-cis-undecaprenyl diphosphate + di-trans,octa-cis-undecaprenyl diphosphate + H(+)</text>
        <dbReference type="Rhea" id="RHEA:23708"/>
        <dbReference type="Rhea" id="RHEA-COMP:9602"/>
        <dbReference type="Rhea" id="RHEA-COMP:9603"/>
        <dbReference type="ChEBI" id="CHEBI:15378"/>
        <dbReference type="ChEBI" id="CHEBI:58405"/>
        <dbReference type="ChEBI" id="CHEBI:60033"/>
        <dbReference type="ChEBI" id="CHEBI:78435"/>
        <dbReference type="EC" id="2.4.99.28"/>
    </reaction>
</comment>
<feature type="domain" description="Penicillin-binding protein transpeptidase" evidence="20">
    <location>
        <begin position="422"/>
        <end position="655"/>
    </location>
</feature>
<feature type="compositionally biased region" description="Polar residues" evidence="18">
    <location>
        <begin position="893"/>
        <end position="940"/>
    </location>
</feature>
<dbReference type="Gene3D" id="3.40.710.10">
    <property type="entry name" value="DD-peptidase/beta-lactamase superfamily"/>
    <property type="match status" value="2"/>
</dbReference>
<evidence type="ECO:0000256" key="12">
    <source>
        <dbReference type="ARBA" id="ARBA00022984"/>
    </source>
</evidence>
<evidence type="ECO:0000259" key="20">
    <source>
        <dbReference type="Pfam" id="PF00905"/>
    </source>
</evidence>
<keyword evidence="11" id="KW-0133">Cell shape</keyword>
<evidence type="ECO:0000256" key="8">
    <source>
        <dbReference type="ARBA" id="ARBA00022676"/>
    </source>
</evidence>
<dbReference type="PANTHER" id="PTHR32282">
    <property type="entry name" value="BINDING PROTEIN TRANSPEPTIDASE, PUTATIVE-RELATED"/>
    <property type="match status" value="1"/>
</dbReference>
<reference evidence="22 23" key="1">
    <citation type="journal article" date="2017" name="Int. J. Syst. Evol. Microbiol.">
        <title>Ramlibacter alkalitolerans sp. nov., alkali-tolerant bacterium isolated from soil of ginseng.</title>
        <authorList>
            <person name="Lee D.H."/>
            <person name="Cha C.J."/>
        </authorList>
    </citation>
    <scope>NUCLEOTIDE SEQUENCE [LARGE SCALE GENOMIC DNA]</scope>
    <source>
        <strain evidence="22 23">KACC 19305</strain>
    </source>
</reference>
<evidence type="ECO:0000313" key="22">
    <source>
        <dbReference type="EMBL" id="MBL0428553.1"/>
    </source>
</evidence>
<evidence type="ECO:0000256" key="19">
    <source>
        <dbReference type="SAM" id="Phobius"/>
    </source>
</evidence>
<evidence type="ECO:0000256" key="15">
    <source>
        <dbReference type="ARBA" id="ARBA00023316"/>
    </source>
</evidence>
<keyword evidence="13 19" id="KW-0472">Membrane</keyword>
<evidence type="ECO:0000259" key="21">
    <source>
        <dbReference type="Pfam" id="PF00912"/>
    </source>
</evidence>
<keyword evidence="23" id="KW-1185">Reference proteome</keyword>
<evidence type="ECO:0000256" key="3">
    <source>
        <dbReference type="ARBA" id="ARBA00007090"/>
    </source>
</evidence>
<keyword evidence="9" id="KW-0808">Transferase</keyword>
<keyword evidence="15" id="KW-0961">Cell wall biogenesis/degradation</keyword>
<keyword evidence="5" id="KW-1003">Cell membrane</keyword>
<dbReference type="InterPro" id="IPR012338">
    <property type="entry name" value="Beta-lactam/transpept-like"/>
</dbReference>
<sequence>MKRANEGDTNRATSGPRRIAQAIRRHPWRTALAVPLAVMLYTAALIPFTPSIGDIRKAKQESPSVVLSADGTELAVFKRANRDWVKLADISPKVTQALLATEDKRFYDHHGIDVARTAKAVMNTLTGDVEGGSTITQQLARNLYPEQIGREQTVTRKLKEAITALKIEAVYSKDEILETYLNSVSFLYNAWGIEMAARTYFDKSAKNLNELEAATLIGMLKGTAYYNPVMNPERAVQRRNTVLAMMVKEGKLEEARYEQLKGQPMKLDFERVPDTENAAPHLARYLRRWLTEWADQHDYNIYADGLVVKTTIDSRLQEMATKAVERQAQALQAVADVEWSRSGLVALGTDPNNYVAAHGKYAPFEYFWNSNPNLVKAWIKDSEEYKAAREQGQSEEQALKDLQANAEFMRALRRDKTRLQAGFMALEPQTGAVKAWVGSRDFEQDKFDHVSQARRQPGSTFKPFVYGAAFEMGHQPNETLMDQAVEIQIDRNKVWRPTDVDGPPSGQPVTLRDGLARSMNTITAQLMQQVGASRVASLARAMGVRQSKLDEVPSLALGTSPVTLKEMVTSFGTIANGGNYIEPQIVTAVEDRDHNVLESFAPKAAEPALNNQAALTLLDVMRGVIDYGTAAGLRARFGLTGDLAGKTGTTQDNTDGWFILMHPQLVAGAWVGFNDNRVTMRSSYWGQGGHNALLMVGDFMQQSTRANLVDAKAAFAAPRMKDQEKPLVDRMGDWWNSVFNIPSSPENAPEVAALPEVKLDPPVLEPPPQSVTAVPPPDPLPAPAPAVSPDAPVLVDNQPQRVPAFPRPLEQPAPARPVDSIAGTQVYRTPGATPRNAPDPSLPADVVRGPSQATARGGLPGSSSTPGLADSGVGTSAMGAAGSASDGAFGRSQSGSRRGDTTATTAIGSRTDATATTASGSRSDTTATTSSGSRPDTTAITPRANRNDGTAASAGSRPGGLAPIYDGDASTSSSSTSSSSTGSSSTGSSSTGASSTSSSAASNTSVSGNAAGGSSSLPASSSTDASSDAPVSTAPVGEATGSAGTPAQ</sequence>
<keyword evidence="6" id="KW-0121">Carboxypeptidase</keyword>
<evidence type="ECO:0000256" key="2">
    <source>
        <dbReference type="ARBA" id="ARBA00004752"/>
    </source>
</evidence>
<keyword evidence="8" id="KW-0328">Glycosyltransferase</keyword>
<comment type="pathway">
    <text evidence="2">Cell wall biogenesis; peptidoglycan biosynthesis.</text>
</comment>
<keyword evidence="14" id="KW-0511">Multifunctional enzyme</keyword>
<dbReference type="PANTHER" id="PTHR32282:SF11">
    <property type="entry name" value="PENICILLIN-BINDING PROTEIN 1B"/>
    <property type="match status" value="1"/>
</dbReference>
<keyword evidence="19" id="KW-0812">Transmembrane</keyword>
<gene>
    <name evidence="22" type="ORF">JI746_25835</name>
</gene>
<proteinExistence type="inferred from homology"/>
<keyword evidence="12" id="KW-0573">Peptidoglycan synthesis</keyword>
<dbReference type="RefSeq" id="WP_201693195.1">
    <property type="nucleotide sequence ID" value="NZ_JAEQND010000019.1"/>
</dbReference>
<dbReference type="InterPro" id="IPR001264">
    <property type="entry name" value="Glyco_trans_51"/>
</dbReference>
<dbReference type="SUPFAM" id="SSF53955">
    <property type="entry name" value="Lysozyme-like"/>
    <property type="match status" value="1"/>
</dbReference>
<evidence type="ECO:0000256" key="14">
    <source>
        <dbReference type="ARBA" id="ARBA00023268"/>
    </source>
</evidence>
<dbReference type="Pfam" id="PF00905">
    <property type="entry name" value="Transpeptidase"/>
    <property type="match status" value="1"/>
</dbReference>
<comment type="similarity">
    <text evidence="4">In the N-terminal section; belongs to the glycosyltransferase 51 family.</text>
</comment>
<comment type="catalytic activity">
    <reaction evidence="16">
        <text>Preferential cleavage: (Ac)2-L-Lys-D-Ala-|-D-Ala. Also transpeptidation of peptidyl-alanyl moieties that are N-acyl substituents of D-alanine.</text>
        <dbReference type="EC" id="3.4.16.4"/>
    </reaction>
</comment>
<evidence type="ECO:0000256" key="13">
    <source>
        <dbReference type="ARBA" id="ARBA00023136"/>
    </source>
</evidence>
<dbReference type="InterPro" id="IPR050396">
    <property type="entry name" value="Glycosyltr_51/Transpeptidase"/>
</dbReference>
<comment type="similarity">
    <text evidence="3">In the C-terminal section; belongs to the transpeptidase family.</text>
</comment>
<dbReference type="SUPFAM" id="SSF56601">
    <property type="entry name" value="beta-lactamase/transpeptidase-like"/>
    <property type="match status" value="1"/>
</dbReference>
<evidence type="ECO:0000256" key="7">
    <source>
        <dbReference type="ARBA" id="ARBA00022670"/>
    </source>
</evidence>